<name>I4C0A8_DESTA</name>
<dbReference type="eggNOG" id="COG2207">
    <property type="taxonomic scope" value="Bacteria"/>
</dbReference>
<dbReference type="InterPro" id="IPR018060">
    <property type="entry name" value="HTH_AraC"/>
</dbReference>
<proteinExistence type="predicted"/>
<feature type="domain" description="HTH araC/xylS-type" evidence="4">
    <location>
        <begin position="225"/>
        <end position="323"/>
    </location>
</feature>
<keyword evidence="2 5" id="KW-0238">DNA-binding</keyword>
<dbReference type="HOGENOM" id="CLU_052345_4_2_7"/>
<dbReference type="STRING" id="706587.Desti_0254"/>
<dbReference type="AlphaFoldDB" id="I4C0A8"/>
<evidence type="ECO:0000256" key="1">
    <source>
        <dbReference type="ARBA" id="ARBA00023015"/>
    </source>
</evidence>
<evidence type="ECO:0000313" key="5">
    <source>
        <dbReference type="EMBL" id="AFM22999.1"/>
    </source>
</evidence>
<dbReference type="SUPFAM" id="SSF46689">
    <property type="entry name" value="Homeodomain-like"/>
    <property type="match status" value="2"/>
</dbReference>
<keyword evidence="1" id="KW-0805">Transcription regulation</keyword>
<dbReference type="Gene3D" id="1.10.10.60">
    <property type="entry name" value="Homeodomain-like"/>
    <property type="match status" value="1"/>
</dbReference>
<dbReference type="GO" id="GO:0043565">
    <property type="term" value="F:sequence-specific DNA binding"/>
    <property type="evidence" value="ECO:0007669"/>
    <property type="project" value="InterPro"/>
</dbReference>
<evidence type="ECO:0000259" key="4">
    <source>
        <dbReference type="PROSITE" id="PS01124"/>
    </source>
</evidence>
<dbReference type="PRINTS" id="PR00032">
    <property type="entry name" value="HTHARAC"/>
</dbReference>
<dbReference type="SMART" id="SM00342">
    <property type="entry name" value="HTH_ARAC"/>
    <property type="match status" value="1"/>
</dbReference>
<dbReference type="Proteomes" id="UP000006055">
    <property type="component" value="Chromosome"/>
</dbReference>
<dbReference type="RefSeq" id="WP_014808158.1">
    <property type="nucleotide sequence ID" value="NC_018025.1"/>
</dbReference>
<accession>I4C0A8</accession>
<dbReference type="KEGG" id="dti:Desti_0254"/>
<dbReference type="EMBL" id="CP003360">
    <property type="protein sequence ID" value="AFM22999.1"/>
    <property type="molecule type" value="Genomic_DNA"/>
</dbReference>
<dbReference type="InterPro" id="IPR053142">
    <property type="entry name" value="PchR_regulatory_protein"/>
</dbReference>
<evidence type="ECO:0000256" key="2">
    <source>
        <dbReference type="ARBA" id="ARBA00023125"/>
    </source>
</evidence>
<protein>
    <submittedName>
        <fullName evidence="5">DNA-binding domain-containing protein, AraC-type</fullName>
    </submittedName>
</protein>
<evidence type="ECO:0000256" key="3">
    <source>
        <dbReference type="ARBA" id="ARBA00023163"/>
    </source>
</evidence>
<dbReference type="PANTHER" id="PTHR47893">
    <property type="entry name" value="REGULATORY PROTEIN PCHR"/>
    <property type="match status" value="1"/>
</dbReference>
<dbReference type="GO" id="GO:0003700">
    <property type="term" value="F:DNA-binding transcription factor activity"/>
    <property type="evidence" value="ECO:0007669"/>
    <property type="project" value="InterPro"/>
</dbReference>
<dbReference type="PROSITE" id="PS01124">
    <property type="entry name" value="HTH_ARAC_FAMILY_2"/>
    <property type="match status" value="1"/>
</dbReference>
<keyword evidence="3" id="KW-0804">Transcription</keyword>
<sequence>MKREDPAAMLENGLAARHLTMSAKNGVSGTLASEVYTFRPGLYLVVSETLSESPLKATFDIDDGPVQFGFTCHGKNRCLYNNGEFRSQIHSMAAGSNGIFHLPKTTGIIERPQGEYVCVASIVAAPDFLHSYFRDVLDRMPKRFRHILEGSHHGQFAWFGSNSPAKVGAFSEILHCPYPEEYRALFRESRALEFLAIQIRDFVDSERGKALSPTPLRSDDVERIRAARDRLIADLEHPPSLQELAAAVGINDRKLKTGFRQVFGTSVFGYYREYRMQAAHEILQTGNGNITEAAMAVGYQSLSHFSQAFRKRFGLRPKDFLAKQSRRLRW</sequence>
<dbReference type="Pfam" id="PF12833">
    <property type="entry name" value="HTH_18"/>
    <property type="match status" value="1"/>
</dbReference>
<dbReference type="PANTHER" id="PTHR47893:SF1">
    <property type="entry name" value="REGULATORY PROTEIN PCHR"/>
    <property type="match status" value="1"/>
</dbReference>
<evidence type="ECO:0000313" key="6">
    <source>
        <dbReference type="Proteomes" id="UP000006055"/>
    </source>
</evidence>
<dbReference type="InterPro" id="IPR009057">
    <property type="entry name" value="Homeodomain-like_sf"/>
</dbReference>
<dbReference type="InterPro" id="IPR020449">
    <property type="entry name" value="Tscrpt_reg_AraC-type_HTH"/>
</dbReference>
<reference evidence="6" key="1">
    <citation type="submission" date="2012-06" db="EMBL/GenBank/DDBJ databases">
        <title>Complete sequence of chromosome of Desulfomonile tiedjei DSM 6799.</title>
        <authorList>
            <person name="Lucas S."/>
            <person name="Copeland A."/>
            <person name="Lapidus A."/>
            <person name="Glavina del Rio T."/>
            <person name="Dalin E."/>
            <person name="Tice H."/>
            <person name="Bruce D."/>
            <person name="Goodwin L."/>
            <person name="Pitluck S."/>
            <person name="Peters L."/>
            <person name="Ovchinnikova G."/>
            <person name="Zeytun A."/>
            <person name="Lu M."/>
            <person name="Kyrpides N."/>
            <person name="Mavromatis K."/>
            <person name="Ivanova N."/>
            <person name="Brettin T."/>
            <person name="Detter J.C."/>
            <person name="Han C."/>
            <person name="Larimer F."/>
            <person name="Land M."/>
            <person name="Hauser L."/>
            <person name="Markowitz V."/>
            <person name="Cheng J.-F."/>
            <person name="Hugenholtz P."/>
            <person name="Woyke T."/>
            <person name="Wu D."/>
            <person name="Spring S."/>
            <person name="Schroeder M."/>
            <person name="Brambilla E."/>
            <person name="Klenk H.-P."/>
            <person name="Eisen J.A."/>
        </authorList>
    </citation>
    <scope>NUCLEOTIDE SEQUENCE [LARGE SCALE GENOMIC DNA]</scope>
    <source>
        <strain evidence="6">ATCC 49306 / DSM 6799 / DCB-1</strain>
    </source>
</reference>
<gene>
    <name evidence="5" type="ordered locus">Desti_0254</name>
</gene>
<keyword evidence="6" id="KW-1185">Reference proteome</keyword>
<organism evidence="5 6">
    <name type="scientific">Desulfomonile tiedjei (strain ATCC 49306 / DSM 6799 / DCB-1)</name>
    <dbReference type="NCBI Taxonomy" id="706587"/>
    <lineage>
        <taxon>Bacteria</taxon>
        <taxon>Pseudomonadati</taxon>
        <taxon>Thermodesulfobacteriota</taxon>
        <taxon>Desulfomonilia</taxon>
        <taxon>Desulfomonilales</taxon>
        <taxon>Desulfomonilaceae</taxon>
        <taxon>Desulfomonile</taxon>
    </lineage>
</organism>